<keyword evidence="2" id="KW-0812">Transmembrane</keyword>
<comment type="caution">
    <text evidence="3">The sequence shown here is derived from an EMBL/GenBank/DDBJ whole genome shotgun (WGS) entry which is preliminary data.</text>
</comment>
<evidence type="ECO:0000313" key="3">
    <source>
        <dbReference type="EMBL" id="MBB4928549.1"/>
    </source>
</evidence>
<keyword evidence="2" id="KW-1133">Transmembrane helix</keyword>
<dbReference type="Proteomes" id="UP000540506">
    <property type="component" value="Unassembled WGS sequence"/>
</dbReference>
<feature type="compositionally biased region" description="Basic and acidic residues" evidence="1">
    <location>
        <begin position="184"/>
        <end position="195"/>
    </location>
</feature>
<sequence length="394" mass="42049">MPISTIIPRHTCTRPRAGPTPATVWATLGVAALVLQGVIYTRWIISDGIHAAPRDYSISTSRMAITWVEQAIVLFLLVVTALWVRWQCRKEGELTFYAARPRQPASQTAHPHRGRHPDAGADRTPVRCRRRRHPGRSSAPRARGSAPHPPLGQQPGAPQPLTSRKKLAVGLWTPATISQASHAPPDRGRSGSERHHSVRHHSASRDRPALAALSDARAGPLGTRPARPAGRGRPPQPPRRGSRARSLGPVRLAPSEVPRRPSPGAVPVAGEPAARQCWAHYQPTGDDADRRPPLPRPASITSCGSTSRRTTPSATRSRTAGSCVQGSFTIALQTARNLVVQAAGVIKPGAPAPAVWSARCLSAGLSAACEVERHEDDPQAQAAESPGGGLTHFD</sequence>
<keyword evidence="4" id="KW-1185">Reference proteome</keyword>
<organism evidence="3 4">
    <name type="scientific">Kitasatospora kifunensis</name>
    <name type="common">Streptomyces kifunensis</name>
    <dbReference type="NCBI Taxonomy" id="58351"/>
    <lineage>
        <taxon>Bacteria</taxon>
        <taxon>Bacillati</taxon>
        <taxon>Actinomycetota</taxon>
        <taxon>Actinomycetes</taxon>
        <taxon>Kitasatosporales</taxon>
        <taxon>Streptomycetaceae</taxon>
        <taxon>Kitasatospora</taxon>
    </lineage>
</organism>
<feature type="region of interest" description="Disordered" evidence="1">
    <location>
        <begin position="175"/>
        <end position="319"/>
    </location>
</feature>
<feature type="transmembrane region" description="Helical" evidence="2">
    <location>
        <begin position="24"/>
        <end position="45"/>
    </location>
</feature>
<feature type="compositionally biased region" description="Low complexity" evidence="1">
    <location>
        <begin position="216"/>
        <end position="233"/>
    </location>
</feature>
<feature type="compositionally biased region" description="Basic residues" evidence="1">
    <location>
        <begin position="126"/>
        <end position="135"/>
    </location>
</feature>
<feature type="compositionally biased region" description="Basic and acidic residues" evidence="1">
    <location>
        <begin position="116"/>
        <end position="125"/>
    </location>
</feature>
<name>A0A7W7RAW4_KITKI</name>
<keyword evidence="2" id="KW-0472">Membrane</keyword>
<evidence type="ECO:0000313" key="4">
    <source>
        <dbReference type="Proteomes" id="UP000540506"/>
    </source>
</evidence>
<gene>
    <name evidence="3" type="ORF">FHR34_007646</name>
</gene>
<feature type="compositionally biased region" description="Low complexity" evidence="1">
    <location>
        <begin position="262"/>
        <end position="274"/>
    </location>
</feature>
<accession>A0A7W7RAW4</accession>
<reference evidence="3 4" key="1">
    <citation type="submission" date="2020-08" db="EMBL/GenBank/DDBJ databases">
        <title>Sequencing the genomes of 1000 actinobacteria strains.</title>
        <authorList>
            <person name="Klenk H.-P."/>
        </authorList>
    </citation>
    <scope>NUCLEOTIDE SEQUENCE [LARGE SCALE GENOMIC DNA]</scope>
    <source>
        <strain evidence="3 4">DSM 41654</strain>
    </source>
</reference>
<evidence type="ECO:0000256" key="1">
    <source>
        <dbReference type="SAM" id="MobiDB-lite"/>
    </source>
</evidence>
<feature type="compositionally biased region" description="Low complexity" evidence="1">
    <location>
        <begin position="304"/>
        <end position="319"/>
    </location>
</feature>
<feature type="region of interest" description="Disordered" evidence="1">
    <location>
        <begin position="372"/>
        <end position="394"/>
    </location>
</feature>
<dbReference type="AlphaFoldDB" id="A0A7W7RAW4"/>
<feature type="transmembrane region" description="Helical" evidence="2">
    <location>
        <begin position="66"/>
        <end position="86"/>
    </location>
</feature>
<protein>
    <submittedName>
        <fullName evidence="3">Uncharacterized protein</fullName>
    </submittedName>
</protein>
<proteinExistence type="predicted"/>
<dbReference type="EMBL" id="JACHJV010000003">
    <property type="protein sequence ID" value="MBB4928549.1"/>
    <property type="molecule type" value="Genomic_DNA"/>
</dbReference>
<feature type="region of interest" description="Disordered" evidence="1">
    <location>
        <begin position="102"/>
        <end position="161"/>
    </location>
</feature>
<evidence type="ECO:0000256" key="2">
    <source>
        <dbReference type="SAM" id="Phobius"/>
    </source>
</evidence>